<evidence type="ECO:0000256" key="2">
    <source>
        <dbReference type="SAM" id="Phobius"/>
    </source>
</evidence>
<dbReference type="Proteomes" id="UP001239019">
    <property type="component" value="Unassembled WGS sequence"/>
</dbReference>
<keyword evidence="2" id="KW-1133">Transmembrane helix</keyword>
<dbReference type="Pfam" id="PF13432">
    <property type="entry name" value="TPR_16"/>
    <property type="match status" value="1"/>
</dbReference>
<accession>A0ABU0W773</accession>
<dbReference type="Gene3D" id="1.25.40.10">
    <property type="entry name" value="Tetratricopeptide repeat domain"/>
    <property type="match status" value="2"/>
</dbReference>
<keyword evidence="4" id="KW-1185">Reference proteome</keyword>
<proteinExistence type="predicted"/>
<evidence type="ECO:0000313" key="4">
    <source>
        <dbReference type="Proteomes" id="UP001239019"/>
    </source>
</evidence>
<evidence type="ECO:0000256" key="1">
    <source>
        <dbReference type="SAM" id="MobiDB-lite"/>
    </source>
</evidence>
<dbReference type="SUPFAM" id="SSF48452">
    <property type="entry name" value="TPR-like"/>
    <property type="match status" value="1"/>
</dbReference>
<dbReference type="RefSeq" id="WP_306728373.1">
    <property type="nucleotide sequence ID" value="NZ_JAVDDT010000004.1"/>
</dbReference>
<keyword evidence="2" id="KW-0812">Transmembrane</keyword>
<keyword evidence="2" id="KW-0472">Membrane</keyword>
<feature type="compositionally biased region" description="Basic and acidic residues" evidence="1">
    <location>
        <begin position="262"/>
        <end position="271"/>
    </location>
</feature>
<feature type="transmembrane region" description="Helical" evidence="2">
    <location>
        <begin position="38"/>
        <end position="58"/>
    </location>
</feature>
<dbReference type="EMBL" id="JAVDDT010000004">
    <property type="protein sequence ID" value="MDQ2069879.1"/>
    <property type="molecule type" value="Genomic_DNA"/>
</dbReference>
<sequence length="465" mass="50470">MSLINQMLRDLESRRDGDTDHRQARAVGRSTAGRRSPLLIVGLLALLLLLLAAVYALVPLERGLGNERITEPSEAAPEAAAVVPEVTEEEATRIAPVHLLAIETVATRDGQRLRLDFDGDSAYRRRSAANDRLVVEVDARLSEASGQPLPPAVRSLETRGLGEGRTRLQLQLESGWQAGPLYLEENAAGGDRLALVLQEAPAEVDTRSTEPSSTIESGPAPEPEPALDAGTQPEIGSPRTADEPDPPLATESDVADTSGEMLRQRREPSDEERIAAAWSEALEALQQRRLERAEIELERVLELQAAHVEARDALAEILLDQGRVEAADELLAASLSVAALPAAEQGYFARQRARLWLDRGRLERAVEALEAVYPGRDAAPESAALLAGLRYRQGEYHQAAALYETLLADSPEQGPWWMGLGLAREGLGDFSGASEAYRQALASDGLGPSVQNYLQQRLRELESQP</sequence>
<comment type="caution">
    <text evidence="3">The sequence shown here is derived from an EMBL/GenBank/DDBJ whole genome shotgun (WGS) entry which is preliminary data.</text>
</comment>
<protein>
    <submittedName>
        <fullName evidence="3">Tetratricopeptide repeat protein</fullName>
    </submittedName>
</protein>
<gene>
    <name evidence="3" type="ORF">RBH19_08340</name>
</gene>
<feature type="region of interest" description="Disordered" evidence="1">
    <location>
        <begin position="201"/>
        <end position="271"/>
    </location>
</feature>
<name>A0ABU0W773_9GAMM</name>
<dbReference type="InterPro" id="IPR011990">
    <property type="entry name" value="TPR-like_helical_dom_sf"/>
</dbReference>
<reference evidence="3 4" key="1">
    <citation type="submission" date="2023-08" db="EMBL/GenBank/DDBJ databases">
        <title>Whole-genome sequencing of halo(alkali)philic microorganisms from hypersaline lakes.</title>
        <authorList>
            <person name="Sorokin D.Y."/>
            <person name="Abbas B."/>
            <person name="Merkel A.Y."/>
        </authorList>
    </citation>
    <scope>NUCLEOTIDE SEQUENCE [LARGE SCALE GENOMIC DNA]</scope>
    <source>
        <strain evidence="3 4">AB-CW4</strain>
    </source>
</reference>
<organism evidence="3 4">
    <name type="scientific">Natronospira bacteriovora</name>
    <dbReference type="NCBI Taxonomy" id="3069753"/>
    <lineage>
        <taxon>Bacteria</taxon>
        <taxon>Pseudomonadati</taxon>
        <taxon>Pseudomonadota</taxon>
        <taxon>Gammaproteobacteria</taxon>
        <taxon>Natronospirales</taxon>
        <taxon>Natronospiraceae</taxon>
        <taxon>Natronospira</taxon>
    </lineage>
</organism>
<evidence type="ECO:0000313" key="3">
    <source>
        <dbReference type="EMBL" id="MDQ2069879.1"/>
    </source>
</evidence>